<accession>A0A8J6A5F5</accession>
<feature type="region of interest" description="Disordered" evidence="1">
    <location>
        <begin position="292"/>
        <end position="314"/>
    </location>
</feature>
<dbReference type="PANTHER" id="PTHR38493">
    <property type="entry name" value="CHROMOSOME 1 OPEN READING FRAME 167"/>
    <property type="match status" value="1"/>
</dbReference>
<evidence type="ECO:0000256" key="1">
    <source>
        <dbReference type="SAM" id="MobiDB-lite"/>
    </source>
</evidence>
<dbReference type="OrthoDB" id="9043019at2759"/>
<feature type="non-terminal residue" evidence="2">
    <location>
        <position position="1"/>
    </location>
</feature>
<name>A0A8J6A5F5_GALPY</name>
<feature type="compositionally biased region" description="Gly residues" evidence="1">
    <location>
        <begin position="900"/>
        <end position="913"/>
    </location>
</feature>
<evidence type="ECO:0000313" key="3">
    <source>
        <dbReference type="Proteomes" id="UP000700334"/>
    </source>
</evidence>
<sequence>YLGCVWGPPKHELRLVSSHQRPVPVPAGRWRLLQSELLPGTWQPCPLPGPPRCPGSQEASAVRGPGPGGPRGGQLSAPSFPQQPALAVGILGLAPCSPARPLCSCGKPGGSSDSAFASAASSLPPPRSCLPSLPPPAQLSPLLGHPLVSFLSPLFPLPPPHPPHPCSAQDPQPLPVGPPRETELPRSPQILAPYSEAWLIPPVPVRALTTKPLPVTVSPLEQWRLRKRLGMGLSRGQGRWVPTCQAERRGPAVTPCPGAELGPEPWQVQTNLASPWPRPGLALKDWTGLLTNSGSQQQSNVWPRARRPQGGAQAWAVRQSNLSAREAGLAGCGGPRSPHVWSGPQERWPCPKPWERPSPRGSLTCPPSARGLPQLPPTGSPCPGSRPAAGFASPDGHAQLDPRSRCGPGEPLTLEDLAVHAPSRAPAPSQAAIHQLLVAVRRLELEVARLRSRESREPPGSAERGRWTRDGQAPPASRLPCRPALASWDERKQSPRALGETGGFPETQGGQAGRSALLGFQPAAAVQMFRSLVALSSEATGSGSCLGAEPAAAVARGPVGVVLGPKAPGGPAGGGVDTTHTSPAGPELPRGQGSRVGPRERQATAKAPREGGQLFLLWCHQKERARLEQRGREEPSLAPWGMQRLERPPQARRPPVEDAAAVAPLTLWSQRVRMCRVTSAACLAQSRPAPPSTSLAPALPLASSRCFGAWQRFLQRGTRYRHHLVARRTGALRVSLQQWVRMKQLRATDGAKVTQLSLCWQKAGARPGLTAGSLQEAGPPPGAAALEDPALPAPEGRVGVCSWSRGWAGPVGTVRSALEEGPVLPSPRPGGGPETLGCGVTGMGTTGRLLLGLVAADAEGHPEGLALEGVGSGHCARQHRDHLDPGVPERLQHTPKLAGEGEGQGRIGRGRGGAWRRDRSREQDPTPPSPGFQGPRSAGRPPGELPAGSRETTAAAVKAQQSRGAARWHQRSLQRR</sequence>
<dbReference type="EMBL" id="JAGFMF010012255">
    <property type="protein sequence ID" value="KAG8505579.1"/>
    <property type="molecule type" value="Genomic_DNA"/>
</dbReference>
<comment type="caution">
    <text evidence="2">The sequence shown here is derived from an EMBL/GenBank/DDBJ whole genome shotgun (WGS) entry which is preliminary data.</text>
</comment>
<organism evidence="2 3">
    <name type="scientific">Galemys pyrenaicus</name>
    <name type="common">Iberian desman</name>
    <name type="synonym">Pyrenean desman</name>
    <dbReference type="NCBI Taxonomy" id="202257"/>
    <lineage>
        <taxon>Eukaryota</taxon>
        <taxon>Metazoa</taxon>
        <taxon>Chordata</taxon>
        <taxon>Craniata</taxon>
        <taxon>Vertebrata</taxon>
        <taxon>Euteleostomi</taxon>
        <taxon>Mammalia</taxon>
        <taxon>Eutheria</taxon>
        <taxon>Laurasiatheria</taxon>
        <taxon>Eulipotyphla</taxon>
        <taxon>Talpidae</taxon>
        <taxon>Galemys</taxon>
    </lineage>
</organism>
<feature type="region of interest" description="Disordered" evidence="1">
    <location>
        <begin position="869"/>
        <end position="976"/>
    </location>
</feature>
<feature type="region of interest" description="Disordered" evidence="1">
    <location>
        <begin position="48"/>
        <end position="80"/>
    </location>
</feature>
<dbReference type="PANTHER" id="PTHR38493:SF1">
    <property type="entry name" value="SFI1 SPINDLE BODY DOMAIN-CONTAINING PROTEIN"/>
    <property type="match status" value="1"/>
</dbReference>
<evidence type="ECO:0000313" key="2">
    <source>
        <dbReference type="EMBL" id="KAG8505579.1"/>
    </source>
</evidence>
<reference evidence="2" key="1">
    <citation type="journal article" date="2021" name="Evol. Appl.">
        <title>The genome of the Pyrenean desman and the effects of bottlenecks and inbreeding on the genomic landscape of an endangered species.</title>
        <authorList>
            <person name="Escoda L."/>
            <person name="Castresana J."/>
        </authorList>
    </citation>
    <scope>NUCLEOTIDE SEQUENCE</scope>
    <source>
        <strain evidence="2">IBE-C5619</strain>
    </source>
</reference>
<proteinExistence type="predicted"/>
<feature type="compositionally biased region" description="Basic and acidic residues" evidence="1">
    <location>
        <begin position="452"/>
        <end position="469"/>
    </location>
</feature>
<keyword evidence="3" id="KW-1185">Reference proteome</keyword>
<dbReference type="Proteomes" id="UP000700334">
    <property type="component" value="Unassembled WGS sequence"/>
</dbReference>
<gene>
    <name evidence="2" type="ORF">J0S82_016323</name>
</gene>
<feature type="region of interest" description="Disordered" evidence="1">
    <location>
        <begin position="161"/>
        <end position="183"/>
    </location>
</feature>
<feature type="compositionally biased region" description="Basic residues" evidence="1">
    <location>
        <begin position="966"/>
        <end position="976"/>
    </location>
</feature>
<feature type="region of interest" description="Disordered" evidence="1">
    <location>
        <begin position="452"/>
        <end position="513"/>
    </location>
</feature>
<feature type="compositionally biased region" description="Basic and acidic residues" evidence="1">
    <location>
        <begin position="597"/>
        <end position="608"/>
    </location>
</feature>
<feature type="compositionally biased region" description="Basic and acidic residues" evidence="1">
    <location>
        <begin position="915"/>
        <end position="924"/>
    </location>
</feature>
<feature type="compositionally biased region" description="Polar residues" evidence="1">
    <location>
        <begin position="292"/>
        <end position="301"/>
    </location>
</feature>
<feature type="region of interest" description="Disordered" evidence="1">
    <location>
        <begin position="327"/>
        <end position="411"/>
    </location>
</feature>
<dbReference type="InterPro" id="IPR031473">
    <property type="entry name" value="DUF4684"/>
</dbReference>
<protein>
    <submittedName>
        <fullName evidence="2">Uncharacterized protein</fullName>
    </submittedName>
</protein>
<feature type="region of interest" description="Disordered" evidence="1">
    <location>
        <begin position="565"/>
        <end position="608"/>
    </location>
</feature>
<dbReference type="AlphaFoldDB" id="A0A8J6A5F5"/>